<accession>A0A150GPL5</accession>
<dbReference type="Proteomes" id="UP000075714">
    <property type="component" value="Unassembled WGS sequence"/>
</dbReference>
<evidence type="ECO:0000313" key="1">
    <source>
        <dbReference type="EMBL" id="KXZ51745.1"/>
    </source>
</evidence>
<dbReference type="OrthoDB" id="44644at2759"/>
<keyword evidence="2" id="KW-1185">Reference proteome</keyword>
<name>A0A150GPL5_GONPE</name>
<gene>
    <name evidence="1" type="ORF">GPECTOR_11g191</name>
</gene>
<proteinExistence type="predicted"/>
<dbReference type="EMBL" id="LSYV01000012">
    <property type="protein sequence ID" value="KXZ51745.1"/>
    <property type="molecule type" value="Genomic_DNA"/>
</dbReference>
<comment type="caution">
    <text evidence="1">The sequence shown here is derived from an EMBL/GenBank/DDBJ whole genome shotgun (WGS) entry which is preliminary data.</text>
</comment>
<reference evidence="2" key="1">
    <citation type="journal article" date="2016" name="Nat. Commun.">
        <title>The Gonium pectorale genome demonstrates co-option of cell cycle regulation during the evolution of multicellularity.</title>
        <authorList>
            <person name="Hanschen E.R."/>
            <person name="Marriage T.N."/>
            <person name="Ferris P.J."/>
            <person name="Hamaji T."/>
            <person name="Toyoda A."/>
            <person name="Fujiyama A."/>
            <person name="Neme R."/>
            <person name="Noguchi H."/>
            <person name="Minakuchi Y."/>
            <person name="Suzuki M."/>
            <person name="Kawai-Toyooka H."/>
            <person name="Smith D.R."/>
            <person name="Sparks H."/>
            <person name="Anderson J."/>
            <person name="Bakaric R."/>
            <person name="Luria V."/>
            <person name="Karger A."/>
            <person name="Kirschner M.W."/>
            <person name="Durand P.M."/>
            <person name="Michod R.E."/>
            <person name="Nozaki H."/>
            <person name="Olson B.J."/>
        </authorList>
    </citation>
    <scope>NUCLEOTIDE SEQUENCE [LARGE SCALE GENOMIC DNA]</scope>
    <source>
        <strain evidence="2">NIES-2863</strain>
    </source>
</reference>
<sequence>MTSPEDPFMKAANYTWLYPEPYDWAEAFDYACQCKDCWRPVLKARNQWLGGILDPTDQHPGSSAILIFYRWFLLKNLFESKVVDKYDYFIVTRSDYYYVKPSPRMPPYMNPNHIWIPEGEDYGGITDRHIVVSRKHVYAALNLMEPIIKDPNGLLKEMEGYQEWNLERYIKFRFEKQGILRHVRRFPRIMYAVRTSNTSTRWSYGFWIEEAGMLVKYMTEYNDAKNSTPLAELY</sequence>
<protein>
    <submittedName>
        <fullName evidence="1">Uncharacterized protein</fullName>
    </submittedName>
</protein>
<evidence type="ECO:0000313" key="2">
    <source>
        <dbReference type="Proteomes" id="UP000075714"/>
    </source>
</evidence>
<dbReference type="AlphaFoldDB" id="A0A150GPL5"/>
<organism evidence="1 2">
    <name type="scientific">Gonium pectorale</name>
    <name type="common">Green alga</name>
    <dbReference type="NCBI Taxonomy" id="33097"/>
    <lineage>
        <taxon>Eukaryota</taxon>
        <taxon>Viridiplantae</taxon>
        <taxon>Chlorophyta</taxon>
        <taxon>core chlorophytes</taxon>
        <taxon>Chlorophyceae</taxon>
        <taxon>CS clade</taxon>
        <taxon>Chlamydomonadales</taxon>
        <taxon>Volvocaceae</taxon>
        <taxon>Gonium</taxon>
    </lineage>
</organism>